<evidence type="ECO:0000256" key="14">
    <source>
        <dbReference type="RuleBase" id="RU003357"/>
    </source>
</evidence>
<dbReference type="PANTHER" id="PTHR32552:SF81">
    <property type="entry name" value="TONB-DEPENDENT OUTER MEMBRANE RECEPTOR"/>
    <property type="match status" value="1"/>
</dbReference>
<dbReference type="InterPro" id="IPR010917">
    <property type="entry name" value="TonB_rcpt_CS"/>
</dbReference>
<name>A0ABV2CXW1_9SPHN</name>
<dbReference type="InterPro" id="IPR039426">
    <property type="entry name" value="TonB-dep_rcpt-like"/>
</dbReference>
<evidence type="ECO:0000256" key="15">
    <source>
        <dbReference type="SAM" id="SignalP"/>
    </source>
</evidence>
<sequence length="802" mass="86870">MMTRAAFRGCAGRTAIAVSIVVGAGLHAPVYAQEGAPAPVAQVDNSVIIVTARRRAENLQDVPIAVTAVDAQTLTDLRVTKAEDLEALEPTFSVSPASGYVNKNVYSLRGIRPTEAIYGQDPTVAIYFADVVQSPAQGSNLGFYDLENVQILKGPQGTLFGRNTVGGAVLMTPRKPGAEFAVNGMVGFGEWGLFETELGIDIPLSPTFAVRLAGRTIDSDGYQTNVAQGPFFGTKLGGEETRSVRATIVGDLTDSIQHTLIATYDKKDTNGRLQVLQAVNPANNFIRCYDGPGNPVGGSAGLCAIEAARGLTLPSAFDAVTRAEGRDVHDVESDIPNYDNVEAWSVTSNTVAELSDNLTFKAILNYREVDSEAQIDLDSTQIRRILTSEDQTADLRHHSVELQLQGSSLADRLQWVLGGFYYHEQGTESSPGYFFEALLPGANPIEQKAIADNTSYSVFAQGSFKLTDQLTLTAGARMNWDRKKLTLLTKTAGRCALVVSNPDGTRAPLPNNACSLPLEDNFSQPTGTVSIDYKITPDLLVYATSRLGYRSGGFNLRADIPEEYEPFKPETVIDVEGGVKADYYVGPVRMRSNLAVYHQWYDDIQRTVAVENAGGSPGSSVVNAASATVFGIELQQSIEPVEGLTIDASYAFTKPEFEDYQDPFTMVDLSDTPFVFTPRHAVNLRATVEQPLSGDNGTLRLTGNAAWQDEVWINALHTSEIIAQHPPAVLPLLKQSAYWVFDFSAGWNNVLGSNFDLQAYVRNAFNEDYKVGGIQLYTGATGFIAAAYGPPRQAGVQLRFRF</sequence>
<dbReference type="Pfam" id="PF07715">
    <property type="entry name" value="Plug"/>
    <property type="match status" value="1"/>
</dbReference>
<evidence type="ECO:0000256" key="11">
    <source>
        <dbReference type="ARBA" id="ARBA00023237"/>
    </source>
</evidence>
<keyword evidence="4" id="KW-0410">Iron transport</keyword>
<dbReference type="Pfam" id="PF00593">
    <property type="entry name" value="TonB_dep_Rec_b-barrel"/>
    <property type="match status" value="1"/>
</dbReference>
<dbReference type="InterPro" id="IPR000531">
    <property type="entry name" value="Beta-barrel_TonB"/>
</dbReference>
<feature type="short sequence motif" description="TonB C-terminal box" evidence="13">
    <location>
        <begin position="785"/>
        <end position="802"/>
    </location>
</feature>
<dbReference type="InterPro" id="IPR036942">
    <property type="entry name" value="Beta-barrel_TonB_sf"/>
</dbReference>
<gene>
    <name evidence="18" type="ORF">ABVV53_00755</name>
</gene>
<keyword evidence="19" id="KW-1185">Reference proteome</keyword>
<organism evidence="18 19">
    <name type="scientific">Novosphingobium kalidii</name>
    <dbReference type="NCBI Taxonomy" id="3230299"/>
    <lineage>
        <taxon>Bacteria</taxon>
        <taxon>Pseudomonadati</taxon>
        <taxon>Pseudomonadota</taxon>
        <taxon>Alphaproteobacteria</taxon>
        <taxon>Sphingomonadales</taxon>
        <taxon>Sphingomonadaceae</taxon>
        <taxon>Novosphingobium</taxon>
    </lineage>
</organism>
<evidence type="ECO:0000256" key="10">
    <source>
        <dbReference type="ARBA" id="ARBA00023136"/>
    </source>
</evidence>
<dbReference type="Gene3D" id="2.40.170.20">
    <property type="entry name" value="TonB-dependent receptor, beta-barrel domain"/>
    <property type="match status" value="2"/>
</dbReference>
<keyword evidence="6 15" id="KW-0732">Signal</keyword>
<evidence type="ECO:0000256" key="8">
    <source>
        <dbReference type="ARBA" id="ARBA00023065"/>
    </source>
</evidence>
<keyword evidence="8" id="KW-0406">Ion transport</keyword>
<keyword evidence="7" id="KW-0408">Iron</keyword>
<dbReference type="EMBL" id="JBEWLY010000002">
    <property type="protein sequence ID" value="MET1753999.1"/>
    <property type="molecule type" value="Genomic_DNA"/>
</dbReference>
<evidence type="ECO:0000256" key="7">
    <source>
        <dbReference type="ARBA" id="ARBA00023004"/>
    </source>
</evidence>
<evidence type="ECO:0000256" key="6">
    <source>
        <dbReference type="ARBA" id="ARBA00022729"/>
    </source>
</evidence>
<evidence type="ECO:0000313" key="19">
    <source>
        <dbReference type="Proteomes" id="UP001548713"/>
    </source>
</evidence>
<keyword evidence="11 12" id="KW-0998">Cell outer membrane</keyword>
<evidence type="ECO:0000256" key="4">
    <source>
        <dbReference type="ARBA" id="ARBA00022496"/>
    </source>
</evidence>
<protein>
    <submittedName>
        <fullName evidence="18">TonB-dependent receptor</fullName>
    </submittedName>
</protein>
<dbReference type="Proteomes" id="UP001548713">
    <property type="component" value="Unassembled WGS sequence"/>
</dbReference>
<feature type="domain" description="TonB-dependent receptor-like beta-barrel" evidence="16">
    <location>
        <begin position="326"/>
        <end position="763"/>
    </location>
</feature>
<keyword evidence="3 12" id="KW-1134">Transmembrane beta strand</keyword>
<feature type="chain" id="PRO_5046828908" evidence="15">
    <location>
        <begin position="33"/>
        <end position="802"/>
    </location>
</feature>
<evidence type="ECO:0000256" key="13">
    <source>
        <dbReference type="PROSITE-ProRule" id="PRU10144"/>
    </source>
</evidence>
<evidence type="ECO:0000259" key="17">
    <source>
        <dbReference type="Pfam" id="PF07715"/>
    </source>
</evidence>
<feature type="signal peptide" evidence="15">
    <location>
        <begin position="1"/>
        <end position="32"/>
    </location>
</feature>
<evidence type="ECO:0000256" key="1">
    <source>
        <dbReference type="ARBA" id="ARBA00004571"/>
    </source>
</evidence>
<evidence type="ECO:0000259" key="16">
    <source>
        <dbReference type="Pfam" id="PF00593"/>
    </source>
</evidence>
<comment type="subcellular location">
    <subcellularLocation>
        <location evidence="1 12">Cell outer membrane</location>
        <topology evidence="1 12">Multi-pass membrane protein</topology>
    </subcellularLocation>
</comment>
<dbReference type="RefSeq" id="WP_353982412.1">
    <property type="nucleotide sequence ID" value="NZ_JBEWLY010000002.1"/>
</dbReference>
<keyword evidence="5 12" id="KW-0812">Transmembrane</keyword>
<proteinExistence type="inferred from homology"/>
<keyword evidence="18" id="KW-0675">Receptor</keyword>
<dbReference type="InterPro" id="IPR012910">
    <property type="entry name" value="Plug_dom"/>
</dbReference>
<accession>A0ABV2CXW1</accession>
<evidence type="ECO:0000256" key="12">
    <source>
        <dbReference type="PROSITE-ProRule" id="PRU01360"/>
    </source>
</evidence>
<dbReference type="PROSITE" id="PS01156">
    <property type="entry name" value="TONB_DEPENDENT_REC_2"/>
    <property type="match status" value="1"/>
</dbReference>
<comment type="similarity">
    <text evidence="12 14">Belongs to the TonB-dependent receptor family.</text>
</comment>
<dbReference type="PANTHER" id="PTHR32552">
    <property type="entry name" value="FERRICHROME IRON RECEPTOR-RELATED"/>
    <property type="match status" value="1"/>
</dbReference>
<evidence type="ECO:0000256" key="9">
    <source>
        <dbReference type="ARBA" id="ARBA00023077"/>
    </source>
</evidence>
<keyword evidence="2 12" id="KW-0813">Transport</keyword>
<evidence type="ECO:0000256" key="5">
    <source>
        <dbReference type="ARBA" id="ARBA00022692"/>
    </source>
</evidence>
<feature type="domain" description="TonB-dependent receptor plug" evidence="17">
    <location>
        <begin position="59"/>
        <end position="168"/>
    </location>
</feature>
<keyword evidence="9 14" id="KW-0798">TonB box</keyword>
<reference evidence="18 19" key="1">
    <citation type="submission" date="2024-07" db="EMBL/GenBank/DDBJ databases">
        <title>Novosphingobium kalidii RD2P27.</title>
        <authorList>
            <person name="Sun J.-Q."/>
        </authorList>
    </citation>
    <scope>NUCLEOTIDE SEQUENCE [LARGE SCALE GENOMIC DNA]</scope>
    <source>
        <strain evidence="18 19">RD2P27</strain>
    </source>
</reference>
<keyword evidence="10 12" id="KW-0472">Membrane</keyword>
<evidence type="ECO:0000313" key="18">
    <source>
        <dbReference type="EMBL" id="MET1753999.1"/>
    </source>
</evidence>
<evidence type="ECO:0000256" key="3">
    <source>
        <dbReference type="ARBA" id="ARBA00022452"/>
    </source>
</evidence>
<comment type="caution">
    <text evidence="18">The sequence shown here is derived from an EMBL/GenBank/DDBJ whole genome shotgun (WGS) entry which is preliminary data.</text>
</comment>
<evidence type="ECO:0000256" key="2">
    <source>
        <dbReference type="ARBA" id="ARBA00022448"/>
    </source>
</evidence>
<dbReference type="PROSITE" id="PS52016">
    <property type="entry name" value="TONB_DEPENDENT_REC_3"/>
    <property type="match status" value="1"/>
</dbReference>
<dbReference type="SUPFAM" id="SSF56935">
    <property type="entry name" value="Porins"/>
    <property type="match status" value="1"/>
</dbReference>